<dbReference type="GO" id="GO:0006508">
    <property type="term" value="P:proteolysis"/>
    <property type="evidence" value="ECO:0007669"/>
    <property type="project" value="UniProtKB-KW"/>
</dbReference>
<gene>
    <name evidence="9" type="ORF">CCAE0312_LOCUS8549</name>
</gene>
<feature type="compositionally biased region" description="Polar residues" evidence="6">
    <location>
        <begin position="644"/>
        <end position="654"/>
    </location>
</feature>
<feature type="region of interest" description="Disordered" evidence="6">
    <location>
        <begin position="641"/>
        <end position="673"/>
    </location>
</feature>
<feature type="region of interest" description="Disordered" evidence="6">
    <location>
        <begin position="788"/>
        <end position="893"/>
    </location>
</feature>
<evidence type="ECO:0000256" key="4">
    <source>
        <dbReference type="ARBA" id="ARBA00022825"/>
    </source>
</evidence>
<evidence type="ECO:0000256" key="1">
    <source>
        <dbReference type="ARBA" id="ARBA00011073"/>
    </source>
</evidence>
<dbReference type="Gene3D" id="3.40.50.200">
    <property type="entry name" value="Peptidase S8/S53 domain"/>
    <property type="match status" value="1"/>
</dbReference>
<proteinExistence type="inferred from homology"/>
<dbReference type="InterPro" id="IPR036852">
    <property type="entry name" value="Peptidase_S8/S53_dom_sf"/>
</dbReference>
<name>A0A7S1XGG8_9RHOD</name>
<dbReference type="GO" id="GO:0005615">
    <property type="term" value="C:extracellular space"/>
    <property type="evidence" value="ECO:0007669"/>
    <property type="project" value="TreeGrafter"/>
</dbReference>
<keyword evidence="3 5" id="KW-0378">Hydrolase</keyword>
<protein>
    <recommendedName>
        <fullName evidence="8">Peptidase S8/S53 domain-containing protein</fullName>
    </recommendedName>
</protein>
<dbReference type="InterPro" id="IPR034193">
    <property type="entry name" value="PCSK9_ProteinaseK-like"/>
</dbReference>
<organism evidence="9">
    <name type="scientific">Compsopogon caeruleus</name>
    <dbReference type="NCBI Taxonomy" id="31354"/>
    <lineage>
        <taxon>Eukaryota</taxon>
        <taxon>Rhodophyta</taxon>
        <taxon>Compsopogonophyceae</taxon>
        <taxon>Compsopogonales</taxon>
        <taxon>Compsopogonaceae</taxon>
        <taxon>Compsopogon</taxon>
    </lineage>
</organism>
<evidence type="ECO:0000256" key="6">
    <source>
        <dbReference type="SAM" id="MobiDB-lite"/>
    </source>
</evidence>
<dbReference type="InterPro" id="IPR015500">
    <property type="entry name" value="Peptidase_S8_subtilisin-rel"/>
</dbReference>
<dbReference type="PROSITE" id="PS00136">
    <property type="entry name" value="SUBTILASE_ASP"/>
    <property type="match status" value="1"/>
</dbReference>
<dbReference type="EMBL" id="HBGH01015271">
    <property type="protein sequence ID" value="CAD9236455.1"/>
    <property type="molecule type" value="Transcribed_RNA"/>
</dbReference>
<dbReference type="Pfam" id="PF00082">
    <property type="entry name" value="Peptidase_S8"/>
    <property type="match status" value="1"/>
</dbReference>
<sequence>MVVQGDTRVPQANRLRLLSLVLIVAIYRVDAVAQLTNISIGQVVDGSTTGQDNNIFTDLDNHNFGGQVVYSFRVRAGETLNAVITTCSNKTNFDSAIYLLLDNPFEVVPYPETSVLNWNDYDSECFQRLSNSNGATVEVELQGEQPNGTAFYVVVTSVGDPSPEEGTYSLNLSQVPSTTIGIQSLWGLDRVDQRNLPLDNRGVAFDGAGSRAWIYVLDTGVRPTHEQLVSRVLTGPSFVGSSGAPVERAKGAEDCNGHGTHVAAIAAGIETGVAQGASVIDVQVLDCTKSGAREDVDAGLQWVLSDVIESNRSPAVVLLSFSGNDSFYDIDGNVTQLLDADIPVVVAAGNQGAEACKTSPASVPGVIVVGSLTQGNDEITSFSNRGDCVSVYSPGERILSSWYLGDSSYRSENGTSQSAAFVAGAVASMLSDNPSLTPPQVLNTLISVATISSLTGIRVLYVRTGISNPSVVPPVGSVDIHFVLRVLNLNSCKEEVIRMLQESAASALALSTNVINTTDCSTIPRPDDTNSTLADAVVEFIIRIAVRDGAKAFGQVENSLLNGTFLNALATPFNVTQAPWAVDSRGYVYWASPNFESLVQELSSEINLVAVLLGVLAGLLVLVVFIVVVFRHLKRRRIARKQAGNHNPPKSTVRTFDDHPETPKNLGSGSGNHGVHVASRLLPDIPESPSGFGVRVASIGGEAFVSAIQGMTSNESPFPARHTHGRALTVSSDPSGLVGISGGVGPSDEMVNVESLGGQAMAVSSNVPLGSASLALAVNGEPNLLTPSGVSGVAVSSSSREQRMGPLGRSGSGSEDSASPTSRDSGELSGNNIGGSSVLGMGEDLDSGVRSSRGSLDRRASEVGSLAVRTPSNPSRTEWPYGSEVLFVPNDPR</sequence>
<dbReference type="InterPro" id="IPR050131">
    <property type="entry name" value="Peptidase_S8_subtilisin-like"/>
</dbReference>
<feature type="active site" description="Charge relay system" evidence="5">
    <location>
        <position position="258"/>
    </location>
</feature>
<dbReference type="PROSITE" id="PS51892">
    <property type="entry name" value="SUBTILASE"/>
    <property type="match status" value="1"/>
</dbReference>
<dbReference type="InterPro" id="IPR000209">
    <property type="entry name" value="Peptidase_S8/S53_dom"/>
</dbReference>
<feature type="active site" description="Charge relay system" evidence="5">
    <location>
        <position position="416"/>
    </location>
</feature>
<keyword evidence="4 5" id="KW-0720">Serine protease</keyword>
<dbReference type="FunFam" id="3.40.50.200:FF:000016">
    <property type="entry name" value="Proprotein convertase subtilisin/kexin type 9"/>
    <property type="match status" value="1"/>
</dbReference>
<dbReference type="AlphaFoldDB" id="A0A7S1XGG8"/>
<keyword evidence="7" id="KW-0812">Transmembrane</keyword>
<feature type="domain" description="Peptidase S8/S53" evidence="8">
    <location>
        <begin position="213"/>
        <end position="449"/>
    </location>
</feature>
<evidence type="ECO:0000256" key="3">
    <source>
        <dbReference type="ARBA" id="ARBA00022801"/>
    </source>
</evidence>
<feature type="active site" description="Charge relay system" evidence="5">
    <location>
        <position position="218"/>
    </location>
</feature>
<accession>A0A7S1XGG8</accession>
<comment type="similarity">
    <text evidence="1 5">Belongs to the peptidase S8 family.</text>
</comment>
<dbReference type="PANTHER" id="PTHR43806">
    <property type="entry name" value="PEPTIDASE S8"/>
    <property type="match status" value="1"/>
</dbReference>
<feature type="compositionally biased region" description="Low complexity" evidence="6">
    <location>
        <begin position="788"/>
        <end position="799"/>
    </location>
</feature>
<dbReference type="InterPro" id="IPR023827">
    <property type="entry name" value="Peptidase_S8_Asp-AS"/>
</dbReference>
<keyword evidence="7" id="KW-1133">Transmembrane helix</keyword>
<dbReference type="PRINTS" id="PR00723">
    <property type="entry name" value="SUBTILISIN"/>
</dbReference>
<keyword evidence="2 5" id="KW-0645">Protease</keyword>
<reference evidence="9" key="1">
    <citation type="submission" date="2021-01" db="EMBL/GenBank/DDBJ databases">
        <authorList>
            <person name="Corre E."/>
            <person name="Pelletier E."/>
            <person name="Niang G."/>
            <person name="Scheremetjew M."/>
            <person name="Finn R."/>
            <person name="Kale V."/>
            <person name="Holt S."/>
            <person name="Cochrane G."/>
            <person name="Meng A."/>
            <person name="Brown T."/>
            <person name="Cohen L."/>
        </authorList>
    </citation>
    <scope>NUCLEOTIDE SEQUENCE</scope>
    <source>
        <strain evidence="9">SAG 36.94</strain>
    </source>
</reference>
<dbReference type="CDD" id="cd04077">
    <property type="entry name" value="Peptidases_S8_PCSK9_ProteinaseK_like"/>
    <property type="match status" value="1"/>
</dbReference>
<dbReference type="PANTHER" id="PTHR43806:SF11">
    <property type="entry name" value="CEREVISIN-RELATED"/>
    <property type="match status" value="1"/>
</dbReference>
<evidence type="ECO:0000256" key="5">
    <source>
        <dbReference type="PROSITE-ProRule" id="PRU01240"/>
    </source>
</evidence>
<evidence type="ECO:0000256" key="2">
    <source>
        <dbReference type="ARBA" id="ARBA00022670"/>
    </source>
</evidence>
<feature type="compositionally biased region" description="Polar residues" evidence="6">
    <location>
        <begin position="812"/>
        <end position="835"/>
    </location>
</feature>
<dbReference type="SUPFAM" id="SSF52743">
    <property type="entry name" value="Subtilisin-like"/>
    <property type="match status" value="1"/>
</dbReference>
<feature type="transmembrane region" description="Helical" evidence="7">
    <location>
        <begin position="608"/>
        <end position="630"/>
    </location>
</feature>
<keyword evidence="7" id="KW-0472">Membrane</keyword>
<evidence type="ECO:0000313" key="9">
    <source>
        <dbReference type="EMBL" id="CAD9236455.1"/>
    </source>
</evidence>
<dbReference type="GO" id="GO:0004252">
    <property type="term" value="F:serine-type endopeptidase activity"/>
    <property type="evidence" value="ECO:0007669"/>
    <property type="project" value="UniProtKB-UniRule"/>
</dbReference>
<evidence type="ECO:0000259" key="8">
    <source>
        <dbReference type="Pfam" id="PF00082"/>
    </source>
</evidence>
<evidence type="ECO:0000256" key="7">
    <source>
        <dbReference type="SAM" id="Phobius"/>
    </source>
</evidence>